<dbReference type="RefSeq" id="WP_262065597.1">
    <property type="nucleotide sequence ID" value="NZ_JAMXOD010000005.1"/>
</dbReference>
<dbReference type="PROSITE" id="PS00671">
    <property type="entry name" value="D_2_HYDROXYACID_DH_3"/>
    <property type="match status" value="1"/>
</dbReference>
<keyword evidence="2" id="KW-0560">Oxidoreductase</keyword>
<reference evidence="5 6" key="1">
    <citation type="journal article" date="2022" name="Genome Biol. Evol.">
        <title>Host diet, physiology and behaviors set the stage for Lachnospiraceae cladogenesis.</title>
        <authorList>
            <person name="Vera-Ponce De Leon A."/>
            <person name="Schneider M."/>
            <person name="Jahnes B.C."/>
            <person name="Sadowski V."/>
            <person name="Camuy-Velez L.A."/>
            <person name="Duan J."/>
            <person name="Sabree Z.L."/>
        </authorList>
    </citation>
    <scope>NUCLEOTIDE SEQUENCE [LARGE SCALE GENOMIC DNA]</scope>
    <source>
        <strain evidence="5 6">PAL113</strain>
    </source>
</reference>
<dbReference type="InterPro" id="IPR006140">
    <property type="entry name" value="D-isomer_DH_NAD-bd"/>
</dbReference>
<dbReference type="Gene3D" id="3.40.50.720">
    <property type="entry name" value="NAD(P)-binding Rossmann-like Domain"/>
    <property type="match status" value="2"/>
</dbReference>
<dbReference type="InterPro" id="IPR050857">
    <property type="entry name" value="D-2-hydroxyacid_DH"/>
</dbReference>
<evidence type="ECO:0000256" key="1">
    <source>
        <dbReference type="ARBA" id="ARBA00005854"/>
    </source>
</evidence>
<keyword evidence="6" id="KW-1185">Reference proteome</keyword>
<feature type="domain" description="D-isomer specific 2-hydroxyacid dehydrogenase NAD-binding" evidence="4">
    <location>
        <begin position="13"/>
        <end position="185"/>
    </location>
</feature>
<dbReference type="PANTHER" id="PTHR42789">
    <property type="entry name" value="D-ISOMER SPECIFIC 2-HYDROXYACID DEHYDROGENASE FAMILY PROTEIN (AFU_ORTHOLOGUE AFUA_6G10090)"/>
    <property type="match status" value="1"/>
</dbReference>
<dbReference type="SUPFAM" id="SSF51735">
    <property type="entry name" value="NAD(P)-binding Rossmann-fold domains"/>
    <property type="match status" value="1"/>
</dbReference>
<evidence type="ECO:0000313" key="5">
    <source>
        <dbReference type="EMBL" id="MCP1101812.1"/>
    </source>
</evidence>
<evidence type="ECO:0000256" key="2">
    <source>
        <dbReference type="ARBA" id="ARBA00023002"/>
    </source>
</evidence>
<dbReference type="Proteomes" id="UP001523566">
    <property type="component" value="Unassembled WGS sequence"/>
</dbReference>
<dbReference type="InterPro" id="IPR029753">
    <property type="entry name" value="D-isomer_DH_CS"/>
</dbReference>
<comment type="caution">
    <text evidence="5">The sequence shown here is derived from an EMBL/GenBank/DDBJ whole genome shotgun (WGS) entry which is preliminary data.</text>
</comment>
<dbReference type="PROSITE" id="PS00065">
    <property type="entry name" value="D_2_HYDROXYACID_DH_1"/>
    <property type="match status" value="1"/>
</dbReference>
<dbReference type="EMBL" id="JAMZFW010000005">
    <property type="protein sequence ID" value="MCP1101812.1"/>
    <property type="molecule type" value="Genomic_DNA"/>
</dbReference>
<dbReference type="PROSITE" id="PS00670">
    <property type="entry name" value="D_2_HYDROXYACID_DH_2"/>
    <property type="match status" value="1"/>
</dbReference>
<dbReference type="InterPro" id="IPR029752">
    <property type="entry name" value="D-isomer_DH_CS1"/>
</dbReference>
<comment type="similarity">
    <text evidence="1">Belongs to the D-isomer specific 2-hydroxyacid dehydrogenase family.</text>
</comment>
<dbReference type="Pfam" id="PF02826">
    <property type="entry name" value="2-Hacid_dh_C"/>
    <property type="match status" value="1"/>
</dbReference>
<sequence length="217" mass="23894">MKNEKKQTKETAVALMLDAARNVTIMDNAMKRKAQERPKGVEMWGKTLGIIGTGRIGQGVAKRCNGFNMKVIGYDIFENDSFKEECSGIYVDLKSLLQEADFISVHSPLTPETANMISTEEFKLMKEDAVLVNTARGGIIDEDALYKALKDGEIRGAALDATLEEPPYESMLMKMPNCILTPHAGAATKEAGNKMSYMASENAIEVLQGNNCRYEIS</sequence>
<evidence type="ECO:0000313" key="6">
    <source>
        <dbReference type="Proteomes" id="UP001523566"/>
    </source>
</evidence>
<evidence type="ECO:0000259" key="4">
    <source>
        <dbReference type="Pfam" id="PF02826"/>
    </source>
</evidence>
<gene>
    <name evidence="5" type="ORF">NK125_05210</name>
</gene>
<accession>A0ABT1EBC0</accession>
<dbReference type="InterPro" id="IPR036291">
    <property type="entry name" value="NAD(P)-bd_dom_sf"/>
</dbReference>
<name>A0ABT1EBC0_9FIRM</name>
<keyword evidence="3" id="KW-0520">NAD</keyword>
<protein>
    <recommendedName>
        <fullName evidence="4">D-isomer specific 2-hydroxyacid dehydrogenase NAD-binding domain-containing protein</fullName>
    </recommendedName>
</protein>
<dbReference type="PANTHER" id="PTHR42789:SF1">
    <property type="entry name" value="D-ISOMER SPECIFIC 2-HYDROXYACID DEHYDROGENASE FAMILY PROTEIN (AFU_ORTHOLOGUE AFUA_6G10090)"/>
    <property type="match status" value="1"/>
</dbReference>
<organism evidence="5 6">
    <name type="scientific">Aequitasia blattaphilus</name>
    <dbReference type="NCBI Taxonomy" id="2949332"/>
    <lineage>
        <taxon>Bacteria</taxon>
        <taxon>Bacillati</taxon>
        <taxon>Bacillota</taxon>
        <taxon>Clostridia</taxon>
        <taxon>Lachnospirales</taxon>
        <taxon>Lachnospiraceae</taxon>
        <taxon>Aequitasia</taxon>
    </lineage>
</organism>
<evidence type="ECO:0000256" key="3">
    <source>
        <dbReference type="ARBA" id="ARBA00023027"/>
    </source>
</evidence>
<proteinExistence type="inferred from homology"/>